<sequence length="59" mass="7124">MDPLEEIRMGARFMDQHINCYANQSFDNILSLYMEAVKLFTYHYHGCFIIIWAYFVSCY</sequence>
<keyword evidence="1" id="KW-0472">Membrane</keyword>
<evidence type="ECO:0000313" key="2">
    <source>
        <dbReference type="EMBL" id="KAL2334763.1"/>
    </source>
</evidence>
<evidence type="ECO:0000313" key="3">
    <source>
        <dbReference type="Proteomes" id="UP001603857"/>
    </source>
</evidence>
<gene>
    <name evidence="2" type="ORF">Fmac_015976</name>
</gene>
<comment type="caution">
    <text evidence="2">The sequence shown here is derived from an EMBL/GenBank/DDBJ whole genome shotgun (WGS) entry which is preliminary data.</text>
</comment>
<accession>A0ABD1MG30</accession>
<keyword evidence="3" id="KW-1185">Reference proteome</keyword>
<evidence type="ECO:0000256" key="1">
    <source>
        <dbReference type="SAM" id="Phobius"/>
    </source>
</evidence>
<proteinExistence type="predicted"/>
<keyword evidence="1" id="KW-1133">Transmembrane helix</keyword>
<keyword evidence="1" id="KW-0812">Transmembrane</keyword>
<dbReference type="Proteomes" id="UP001603857">
    <property type="component" value="Unassembled WGS sequence"/>
</dbReference>
<dbReference type="EMBL" id="JBGMDY010000005">
    <property type="protein sequence ID" value="KAL2334763.1"/>
    <property type="molecule type" value="Genomic_DNA"/>
</dbReference>
<organism evidence="2 3">
    <name type="scientific">Flemingia macrophylla</name>
    <dbReference type="NCBI Taxonomy" id="520843"/>
    <lineage>
        <taxon>Eukaryota</taxon>
        <taxon>Viridiplantae</taxon>
        <taxon>Streptophyta</taxon>
        <taxon>Embryophyta</taxon>
        <taxon>Tracheophyta</taxon>
        <taxon>Spermatophyta</taxon>
        <taxon>Magnoliopsida</taxon>
        <taxon>eudicotyledons</taxon>
        <taxon>Gunneridae</taxon>
        <taxon>Pentapetalae</taxon>
        <taxon>rosids</taxon>
        <taxon>fabids</taxon>
        <taxon>Fabales</taxon>
        <taxon>Fabaceae</taxon>
        <taxon>Papilionoideae</taxon>
        <taxon>50 kb inversion clade</taxon>
        <taxon>NPAAA clade</taxon>
        <taxon>indigoferoid/millettioid clade</taxon>
        <taxon>Phaseoleae</taxon>
        <taxon>Flemingia</taxon>
    </lineage>
</organism>
<feature type="transmembrane region" description="Helical" evidence="1">
    <location>
        <begin position="39"/>
        <end position="56"/>
    </location>
</feature>
<name>A0ABD1MG30_9FABA</name>
<protein>
    <submittedName>
        <fullName evidence="2">Uncharacterized protein</fullName>
    </submittedName>
</protein>
<dbReference type="AlphaFoldDB" id="A0ABD1MG30"/>
<reference evidence="2 3" key="1">
    <citation type="submission" date="2024-08" db="EMBL/GenBank/DDBJ databases">
        <title>Insights into the chromosomal genome structure of Flemingia macrophylla.</title>
        <authorList>
            <person name="Ding Y."/>
            <person name="Zhao Y."/>
            <person name="Bi W."/>
            <person name="Wu M."/>
            <person name="Zhao G."/>
            <person name="Gong Y."/>
            <person name="Li W."/>
            <person name="Zhang P."/>
        </authorList>
    </citation>
    <scope>NUCLEOTIDE SEQUENCE [LARGE SCALE GENOMIC DNA]</scope>
    <source>
        <strain evidence="2">DYQJB</strain>
        <tissue evidence="2">Leaf</tissue>
    </source>
</reference>